<dbReference type="EMBL" id="GISG01174789">
    <property type="protein sequence ID" value="MBA4652491.1"/>
    <property type="molecule type" value="Transcribed_RNA"/>
</dbReference>
<feature type="region of interest" description="Disordered" evidence="1">
    <location>
        <begin position="81"/>
        <end position="103"/>
    </location>
</feature>
<proteinExistence type="predicted"/>
<evidence type="ECO:0000256" key="1">
    <source>
        <dbReference type="SAM" id="MobiDB-lite"/>
    </source>
</evidence>
<evidence type="ECO:0000313" key="2">
    <source>
        <dbReference type="EMBL" id="MBA4652491.1"/>
    </source>
</evidence>
<accession>A0A7C8ZWY5</accession>
<protein>
    <submittedName>
        <fullName evidence="2">Uncharacterized protein</fullName>
    </submittedName>
</protein>
<name>A0A7C8ZWY5_OPUST</name>
<organism evidence="2">
    <name type="scientific">Opuntia streptacantha</name>
    <name type="common">Prickly pear cactus</name>
    <name type="synonym">Opuntia cardona</name>
    <dbReference type="NCBI Taxonomy" id="393608"/>
    <lineage>
        <taxon>Eukaryota</taxon>
        <taxon>Viridiplantae</taxon>
        <taxon>Streptophyta</taxon>
        <taxon>Embryophyta</taxon>
        <taxon>Tracheophyta</taxon>
        <taxon>Spermatophyta</taxon>
        <taxon>Magnoliopsida</taxon>
        <taxon>eudicotyledons</taxon>
        <taxon>Gunneridae</taxon>
        <taxon>Pentapetalae</taxon>
        <taxon>Caryophyllales</taxon>
        <taxon>Cactineae</taxon>
        <taxon>Cactaceae</taxon>
        <taxon>Opuntioideae</taxon>
        <taxon>Opuntia</taxon>
    </lineage>
</organism>
<sequence>MGILHYAFKVRNRFGLEEITGMDLMGPAPIGDCMQVFRKRSVFEELGFLVLGIFREGKGVVRGDAASQEEEEVPDVFPDFRGRGGGRFGRERTELARGDDGRV</sequence>
<reference evidence="2" key="2">
    <citation type="submission" date="2020-07" db="EMBL/GenBank/DDBJ databases">
        <authorList>
            <person name="Vera ALvarez R."/>
            <person name="Arias-Moreno D.M."/>
            <person name="Jimenez-Jacinto V."/>
            <person name="Jimenez-Bremont J.F."/>
            <person name="Swaminathan K."/>
            <person name="Moose S.P."/>
            <person name="Guerrero-Gonzalez M.L."/>
            <person name="Marino-Ramirez L."/>
            <person name="Landsman D."/>
            <person name="Rodriguez-Kessler M."/>
            <person name="Delgado-Sanchez P."/>
        </authorList>
    </citation>
    <scope>NUCLEOTIDE SEQUENCE</scope>
    <source>
        <tissue evidence="2">Cladode</tissue>
    </source>
</reference>
<dbReference type="AlphaFoldDB" id="A0A7C8ZWY5"/>
<reference evidence="2" key="1">
    <citation type="journal article" date="2013" name="J. Plant Res.">
        <title>Effect of fungi and light on seed germination of three Opuntia species from semiarid lands of central Mexico.</title>
        <authorList>
            <person name="Delgado-Sanchez P."/>
            <person name="Jimenez-Bremont J.F."/>
            <person name="Guerrero-Gonzalez Mde L."/>
            <person name="Flores J."/>
        </authorList>
    </citation>
    <scope>NUCLEOTIDE SEQUENCE</scope>
    <source>
        <tissue evidence="2">Cladode</tissue>
    </source>
</reference>